<keyword evidence="1" id="KW-0812">Transmembrane</keyword>
<gene>
    <name evidence="2" type="ORF">ABVK25_009174</name>
</gene>
<evidence type="ECO:0000313" key="2">
    <source>
        <dbReference type="EMBL" id="KAL2050505.1"/>
    </source>
</evidence>
<protein>
    <submittedName>
        <fullName evidence="2">Uncharacterized protein</fullName>
    </submittedName>
</protein>
<proteinExistence type="predicted"/>
<organism evidence="2 3">
    <name type="scientific">Lepraria finkii</name>
    <dbReference type="NCBI Taxonomy" id="1340010"/>
    <lineage>
        <taxon>Eukaryota</taxon>
        <taxon>Fungi</taxon>
        <taxon>Dikarya</taxon>
        <taxon>Ascomycota</taxon>
        <taxon>Pezizomycotina</taxon>
        <taxon>Lecanoromycetes</taxon>
        <taxon>OSLEUM clade</taxon>
        <taxon>Lecanoromycetidae</taxon>
        <taxon>Lecanorales</taxon>
        <taxon>Lecanorineae</taxon>
        <taxon>Stereocaulaceae</taxon>
        <taxon>Lepraria</taxon>
    </lineage>
</organism>
<sequence>MSMSRPFSVLASECYVLGASFFEQLLDFAVKFVVLIGDIRIISLFLVILILLFVITDPVRIALYVEKLCYTI</sequence>
<evidence type="ECO:0000313" key="3">
    <source>
        <dbReference type="Proteomes" id="UP001590951"/>
    </source>
</evidence>
<keyword evidence="3" id="KW-1185">Reference proteome</keyword>
<evidence type="ECO:0000256" key="1">
    <source>
        <dbReference type="SAM" id="Phobius"/>
    </source>
</evidence>
<dbReference type="EMBL" id="JBHFEH010000046">
    <property type="protein sequence ID" value="KAL2050505.1"/>
    <property type="molecule type" value="Genomic_DNA"/>
</dbReference>
<keyword evidence="1" id="KW-0472">Membrane</keyword>
<dbReference type="Proteomes" id="UP001590951">
    <property type="component" value="Unassembled WGS sequence"/>
</dbReference>
<comment type="caution">
    <text evidence="2">The sequence shown here is derived from an EMBL/GenBank/DDBJ whole genome shotgun (WGS) entry which is preliminary data.</text>
</comment>
<accession>A0ABR4AYX3</accession>
<reference evidence="2 3" key="1">
    <citation type="submission" date="2024-09" db="EMBL/GenBank/DDBJ databases">
        <title>Rethinking Asexuality: The Enigmatic Case of Functional Sexual Genes in Lepraria (Stereocaulaceae).</title>
        <authorList>
            <person name="Doellman M."/>
            <person name="Sun Y."/>
            <person name="Barcenas-Pena A."/>
            <person name="Lumbsch H.T."/>
            <person name="Grewe F."/>
        </authorList>
    </citation>
    <scope>NUCLEOTIDE SEQUENCE [LARGE SCALE GENOMIC DNA]</scope>
    <source>
        <strain evidence="2 3">Grewe 0041</strain>
    </source>
</reference>
<name>A0ABR4AYX3_9LECA</name>
<feature type="transmembrane region" description="Helical" evidence="1">
    <location>
        <begin position="28"/>
        <end position="55"/>
    </location>
</feature>
<keyword evidence="1" id="KW-1133">Transmembrane helix</keyword>